<feature type="domain" description="Helitron helicase-like" evidence="1">
    <location>
        <begin position="270"/>
        <end position="325"/>
    </location>
</feature>
<keyword evidence="3" id="KW-1185">Reference proteome</keyword>
<proteinExistence type="predicted"/>
<sequence>MDVECSFCHALHWDGEKLSKPTRKKTLFGMCCLQGKIKLPPLSPLPPSIQSLYEGSDKNSKSFSNNIRAYNASNAFTSLGVKMDDRILNGRGPKAFTIHGELCHNVGSLIPEIRKVPSYAQLYIYDSNSATDYRNKRNPQLLENNKLCKVYKHAYEVLKESNTDEDANISVWLHYKPDTDKKRYNLPTSEDIAVIMPGDGTEIASKRDIVLHLRGNKLKRISDCHPSYLPLHYVLLFPNGDLGWSTSYLQWDVKRNCHLTKRLTQLESFRYRIFERSTEYSSIIRGGSLFQEFLVDAWAAYEQNRLSYTRNHQDDLRAEVYSGLTVEYGLTDIVDNGNDPKKIG</sequence>
<dbReference type="PANTHER" id="PTHR45786">
    <property type="entry name" value="DNA BINDING PROTEIN-LIKE"/>
    <property type="match status" value="1"/>
</dbReference>
<dbReference type="InterPro" id="IPR025476">
    <property type="entry name" value="Helitron_helicase-like"/>
</dbReference>
<dbReference type="InParanoid" id="A0A2G5FCF3"/>
<dbReference type="OrthoDB" id="1900198at2759"/>
<accession>A0A2G5FCF3</accession>
<organism evidence="2 3">
    <name type="scientific">Aquilegia coerulea</name>
    <name type="common">Rocky mountain columbine</name>
    <dbReference type="NCBI Taxonomy" id="218851"/>
    <lineage>
        <taxon>Eukaryota</taxon>
        <taxon>Viridiplantae</taxon>
        <taxon>Streptophyta</taxon>
        <taxon>Embryophyta</taxon>
        <taxon>Tracheophyta</taxon>
        <taxon>Spermatophyta</taxon>
        <taxon>Magnoliopsida</taxon>
        <taxon>Ranunculales</taxon>
        <taxon>Ranunculaceae</taxon>
        <taxon>Thalictroideae</taxon>
        <taxon>Aquilegia</taxon>
    </lineage>
</organism>
<dbReference type="Pfam" id="PF14214">
    <property type="entry name" value="Helitron_like_N"/>
    <property type="match status" value="1"/>
</dbReference>
<evidence type="ECO:0000259" key="1">
    <source>
        <dbReference type="Pfam" id="PF14214"/>
    </source>
</evidence>
<dbReference type="AlphaFoldDB" id="A0A2G5FCF3"/>
<reference evidence="2 3" key="1">
    <citation type="submission" date="2017-09" db="EMBL/GenBank/DDBJ databases">
        <title>WGS assembly of Aquilegia coerulea Goldsmith.</title>
        <authorList>
            <person name="Hodges S."/>
            <person name="Kramer E."/>
            <person name="Nordborg M."/>
            <person name="Tomkins J."/>
            <person name="Borevitz J."/>
            <person name="Derieg N."/>
            <person name="Yan J."/>
            <person name="Mihaltcheva S."/>
            <person name="Hayes R.D."/>
            <person name="Rokhsar D."/>
        </authorList>
    </citation>
    <scope>NUCLEOTIDE SEQUENCE [LARGE SCALE GENOMIC DNA]</scope>
    <source>
        <strain evidence="3">cv. Goldsmith</strain>
    </source>
</reference>
<dbReference type="PANTHER" id="PTHR45786:SF74">
    <property type="entry name" value="ATP-DEPENDENT DNA HELICASE"/>
    <property type="match status" value="1"/>
</dbReference>
<evidence type="ECO:0000313" key="3">
    <source>
        <dbReference type="Proteomes" id="UP000230069"/>
    </source>
</evidence>
<gene>
    <name evidence="2" type="ORF">AQUCO_00100849v1</name>
</gene>
<dbReference type="EMBL" id="KZ305018">
    <property type="protein sequence ID" value="PIA65620.1"/>
    <property type="molecule type" value="Genomic_DNA"/>
</dbReference>
<name>A0A2G5FCF3_AQUCA</name>
<dbReference type="STRING" id="218851.A0A2G5FCF3"/>
<evidence type="ECO:0000313" key="2">
    <source>
        <dbReference type="EMBL" id="PIA65620.1"/>
    </source>
</evidence>
<dbReference type="Proteomes" id="UP000230069">
    <property type="component" value="Unassembled WGS sequence"/>
</dbReference>
<protein>
    <recommendedName>
        <fullName evidence="1">Helitron helicase-like domain-containing protein</fullName>
    </recommendedName>
</protein>